<reference evidence="5 6" key="1">
    <citation type="submission" date="2024-02" db="EMBL/GenBank/DDBJ databases">
        <title>Deinococcus xinjiangensis NBRC 107630.</title>
        <authorList>
            <person name="Ichikawa N."/>
            <person name="Katano-Makiyama Y."/>
            <person name="Hidaka K."/>
        </authorList>
    </citation>
    <scope>NUCLEOTIDE SEQUENCE [LARGE SCALE GENOMIC DNA]</scope>
    <source>
        <strain evidence="5 6">NBRC 107630</strain>
    </source>
</reference>
<dbReference type="Pfam" id="PF24850">
    <property type="entry name" value="CC_BshC"/>
    <property type="match status" value="1"/>
</dbReference>
<comment type="caution">
    <text evidence="5">The sequence shown here is derived from an EMBL/GenBank/DDBJ whole genome shotgun (WGS) entry which is preliminary data.</text>
</comment>
<evidence type="ECO:0000313" key="5">
    <source>
        <dbReference type="EMBL" id="GAA5503445.1"/>
    </source>
</evidence>
<organism evidence="5 6">
    <name type="scientific">Deinococcus xinjiangensis</name>
    <dbReference type="NCBI Taxonomy" id="457454"/>
    <lineage>
        <taxon>Bacteria</taxon>
        <taxon>Thermotogati</taxon>
        <taxon>Deinococcota</taxon>
        <taxon>Deinococci</taxon>
        <taxon>Deinococcales</taxon>
        <taxon>Deinococcaceae</taxon>
        <taxon>Deinococcus</taxon>
    </lineage>
</organism>
<protein>
    <recommendedName>
        <fullName evidence="2">Putative cysteine ligase BshC</fullName>
        <ecNumber evidence="2">6.-.-.-</ecNumber>
    </recommendedName>
</protein>
<dbReference type="GO" id="GO:0016874">
    <property type="term" value="F:ligase activity"/>
    <property type="evidence" value="ECO:0007669"/>
    <property type="project" value="UniProtKB-KW"/>
</dbReference>
<name>A0ABP9VDZ6_9DEIO</name>
<keyword evidence="1 2" id="KW-0436">Ligase</keyword>
<dbReference type="RefSeq" id="WP_353543416.1">
    <property type="nucleotide sequence ID" value="NZ_BAABRN010000050.1"/>
</dbReference>
<dbReference type="InterPro" id="IPR055399">
    <property type="entry name" value="CC_BshC"/>
</dbReference>
<dbReference type="EMBL" id="BAABRN010000050">
    <property type="protein sequence ID" value="GAA5503445.1"/>
    <property type="molecule type" value="Genomic_DNA"/>
</dbReference>
<feature type="domain" description="Bacillithiol biosynthesis BshC N-terminal Rossmann-like" evidence="3">
    <location>
        <begin position="35"/>
        <end position="362"/>
    </location>
</feature>
<dbReference type="InterPro" id="IPR011199">
    <property type="entry name" value="Bacillithiol_biosynth_BshC"/>
</dbReference>
<keyword evidence="6" id="KW-1185">Reference proteome</keyword>
<evidence type="ECO:0000256" key="1">
    <source>
        <dbReference type="ARBA" id="ARBA00022598"/>
    </source>
</evidence>
<dbReference type="PIRSF" id="PIRSF012535">
    <property type="entry name" value="UCP012535"/>
    <property type="match status" value="1"/>
</dbReference>
<dbReference type="Pfam" id="PF10079">
    <property type="entry name" value="Rossmann-like_BshC"/>
    <property type="match status" value="1"/>
</dbReference>
<sequence>MPKNVAAEYRAGRMSEFLRLPYGALEQAQTELRPDLDRVALAGALREYHRDLGTLDKNTEAALQKLEHPASRVVVTGQQAGALTGPAYSVHKGAGAALLARQLDSEAAPVVAIYWVASQDHDAAEVASTTLLDMSEQLHHLVLDVPEGVPIGRVPWQAGWTAQVLELLDSFDAPTEYGALVRARVEKAVQGGGSYADVFARLIHGLLSEAGLVVLDPLHPALARLMAPALARELENPLASSERIEDAAERLGAQGFVPQLRRPQGATNLFIEENDGQRRLLRFDGKTFSTPTQHYSKDELLALLERDPSRLTPAAGLRPIIQDTLLPTLAFVVGPGEIAYGAQLAEVYPLHGLQQPLLWPRLSVTWLEPNVARLLKRLGTTAAQVQADPAGVLGRSLAAERGSSALTAERLAAVNAQLDALTGEIAGLDPTLVGAAERTRQRTGARLAHLQKLAAHALARAENDRTGQLTRLQKHLLPNGVPQEREMNFLTYLLKHGETPLRQLLALDAGFVGEVEIP</sequence>
<comment type="similarity">
    <text evidence="2">Belongs to the BshC family.</text>
</comment>
<feature type="domain" description="Bacillithiol biosynthesis BshC C-terminal coiled-coil" evidence="4">
    <location>
        <begin position="364"/>
        <end position="511"/>
    </location>
</feature>
<evidence type="ECO:0000259" key="4">
    <source>
        <dbReference type="Pfam" id="PF24850"/>
    </source>
</evidence>
<proteinExistence type="inferred from homology"/>
<evidence type="ECO:0000259" key="3">
    <source>
        <dbReference type="Pfam" id="PF10079"/>
    </source>
</evidence>
<evidence type="ECO:0000313" key="6">
    <source>
        <dbReference type="Proteomes" id="UP001458946"/>
    </source>
</evidence>
<dbReference type="HAMAP" id="MF_01867">
    <property type="entry name" value="BshC"/>
    <property type="match status" value="1"/>
</dbReference>
<evidence type="ECO:0000256" key="2">
    <source>
        <dbReference type="HAMAP-Rule" id="MF_01867"/>
    </source>
</evidence>
<dbReference type="EC" id="6.-.-.-" evidence="2"/>
<gene>
    <name evidence="2 5" type="primary">bshC</name>
    <name evidence="5" type="ORF">Dxin01_03203</name>
</gene>
<accession>A0ABP9VDZ6</accession>
<dbReference type="Proteomes" id="UP001458946">
    <property type="component" value="Unassembled WGS sequence"/>
</dbReference>
<dbReference type="InterPro" id="IPR055398">
    <property type="entry name" value="Rossmann-like_BshC"/>
</dbReference>
<dbReference type="NCBIfam" id="TIGR03998">
    <property type="entry name" value="thiol_BshC"/>
    <property type="match status" value="1"/>
</dbReference>